<dbReference type="Proteomes" id="UP000324585">
    <property type="component" value="Unassembled WGS sequence"/>
</dbReference>
<keyword evidence="8" id="KW-1185">Reference proteome</keyword>
<evidence type="ECO:0000256" key="4">
    <source>
        <dbReference type="ARBA" id="ARBA00023136"/>
    </source>
</evidence>
<evidence type="ECO:0000256" key="3">
    <source>
        <dbReference type="ARBA" id="ARBA00022989"/>
    </source>
</evidence>
<accession>A0A5J4YX60</accession>
<evidence type="ECO:0000313" key="7">
    <source>
        <dbReference type="EMBL" id="KAA8495738.1"/>
    </source>
</evidence>
<evidence type="ECO:0000313" key="8">
    <source>
        <dbReference type="Proteomes" id="UP000324585"/>
    </source>
</evidence>
<feature type="transmembrane region" description="Helical" evidence="6">
    <location>
        <begin position="61"/>
        <end position="80"/>
    </location>
</feature>
<dbReference type="GO" id="GO:0038023">
    <property type="term" value="F:signaling receptor activity"/>
    <property type="evidence" value="ECO:0007669"/>
    <property type="project" value="TreeGrafter"/>
</dbReference>
<keyword evidence="5" id="KW-0479">Metal-binding</keyword>
<dbReference type="Pfam" id="PF03006">
    <property type="entry name" value="HlyIII"/>
    <property type="match status" value="1"/>
</dbReference>
<name>A0A5J4YX60_PORPP</name>
<keyword evidence="7" id="KW-0675">Receptor</keyword>
<feature type="binding site" evidence="5">
    <location>
        <position position="248"/>
    </location>
    <ligand>
        <name>Zn(2+)</name>
        <dbReference type="ChEBI" id="CHEBI:29105"/>
    </ligand>
</feature>
<dbReference type="GO" id="GO:0016020">
    <property type="term" value="C:membrane"/>
    <property type="evidence" value="ECO:0007669"/>
    <property type="project" value="UniProtKB-SubCell"/>
</dbReference>
<evidence type="ECO:0000256" key="6">
    <source>
        <dbReference type="SAM" id="Phobius"/>
    </source>
</evidence>
<dbReference type="GO" id="GO:0046872">
    <property type="term" value="F:metal ion binding"/>
    <property type="evidence" value="ECO:0007669"/>
    <property type="project" value="UniProtKB-KW"/>
</dbReference>
<keyword evidence="4 6" id="KW-0472">Membrane</keyword>
<dbReference type="PANTHER" id="PTHR20855">
    <property type="entry name" value="ADIPOR/PROGESTIN RECEPTOR-RELATED"/>
    <property type="match status" value="1"/>
</dbReference>
<feature type="binding site" evidence="5">
    <location>
        <position position="109"/>
    </location>
    <ligand>
        <name>Zn(2+)</name>
        <dbReference type="ChEBI" id="CHEBI:29105"/>
    </ligand>
</feature>
<proteinExistence type="predicted"/>
<keyword evidence="2 6" id="KW-0812">Transmembrane</keyword>
<evidence type="ECO:0000256" key="2">
    <source>
        <dbReference type="ARBA" id="ARBA00022692"/>
    </source>
</evidence>
<comment type="caution">
    <text evidence="7">The sequence shown here is derived from an EMBL/GenBank/DDBJ whole genome shotgun (WGS) entry which is preliminary data.</text>
</comment>
<dbReference type="OrthoDB" id="535992at2759"/>
<dbReference type="EMBL" id="VRMN01000003">
    <property type="protein sequence ID" value="KAA8495738.1"/>
    <property type="molecule type" value="Genomic_DNA"/>
</dbReference>
<evidence type="ECO:0000256" key="5">
    <source>
        <dbReference type="PIRSR" id="PIRSR604254-1"/>
    </source>
</evidence>
<feature type="transmembrane region" description="Helical" evidence="6">
    <location>
        <begin position="134"/>
        <end position="167"/>
    </location>
</feature>
<feature type="binding site" evidence="5">
    <location>
        <position position="252"/>
    </location>
    <ligand>
        <name>Zn(2+)</name>
        <dbReference type="ChEBI" id="CHEBI:29105"/>
    </ligand>
</feature>
<evidence type="ECO:0000256" key="1">
    <source>
        <dbReference type="ARBA" id="ARBA00004141"/>
    </source>
</evidence>
<dbReference type="AlphaFoldDB" id="A0A5J4YX60"/>
<feature type="transmembrane region" description="Helical" evidence="6">
    <location>
        <begin position="92"/>
        <end position="114"/>
    </location>
</feature>
<organism evidence="7 8">
    <name type="scientific">Porphyridium purpureum</name>
    <name type="common">Red alga</name>
    <name type="synonym">Porphyridium cruentum</name>
    <dbReference type="NCBI Taxonomy" id="35688"/>
    <lineage>
        <taxon>Eukaryota</taxon>
        <taxon>Rhodophyta</taxon>
        <taxon>Bangiophyceae</taxon>
        <taxon>Porphyridiales</taxon>
        <taxon>Porphyridiaceae</taxon>
        <taxon>Porphyridium</taxon>
    </lineage>
</organism>
<dbReference type="PANTHER" id="PTHR20855:SF136">
    <property type="match status" value="1"/>
</dbReference>
<dbReference type="InterPro" id="IPR004254">
    <property type="entry name" value="AdipoR/HlyIII-related"/>
</dbReference>
<keyword evidence="3 6" id="KW-1133">Transmembrane helix</keyword>
<protein>
    <submittedName>
        <fullName evidence="7">Membrane progestin receptor gamma</fullName>
    </submittedName>
</protein>
<feature type="transmembrane region" description="Helical" evidence="6">
    <location>
        <begin position="211"/>
        <end position="229"/>
    </location>
</feature>
<sequence>MRADDEQRSGTSVPPVKVVDFHQAPTYLRRPYILHGYRVGGTRRMALAALFYELNNETLNAWTMILGIIYSTWRFWTVLIDTARAEVHISFLILWFAAASHVGFSIALHAFIGISEAERVVFRTLDVVMLQQSIFLKGVAFCLALPVPGWFLTFYVFGVVVVLMYSFYTCTIRNRIWTIPKPELARHMQYITFGYLLPLWTYAALNIGGLTLVASITFLIWFGGAVLYAKHYPERLWPGVFDCVASSHILMHLVAQSVHVLEYRFLDRALADVPK</sequence>
<gene>
    <name evidence="7" type="ORF">FVE85_1893</name>
</gene>
<comment type="subcellular location">
    <subcellularLocation>
        <location evidence="1">Membrane</location>
        <topology evidence="1">Multi-pass membrane protein</topology>
    </subcellularLocation>
</comment>
<keyword evidence="5" id="KW-0862">Zinc</keyword>
<reference evidence="8" key="1">
    <citation type="journal article" date="2019" name="Nat. Commun.">
        <title>Expansion of phycobilisome linker gene families in mesophilic red algae.</title>
        <authorList>
            <person name="Lee J."/>
            <person name="Kim D."/>
            <person name="Bhattacharya D."/>
            <person name="Yoon H.S."/>
        </authorList>
    </citation>
    <scope>NUCLEOTIDE SEQUENCE [LARGE SCALE GENOMIC DNA]</scope>
    <source>
        <strain evidence="8">CCMP 1328</strain>
    </source>
</reference>